<dbReference type="AlphaFoldDB" id="A0AAD5SEI2"/>
<keyword evidence="11" id="KW-1185">Reference proteome</keyword>
<dbReference type="InterPro" id="IPR015847">
    <property type="entry name" value="ExoRNase_PH_dom2"/>
</dbReference>
<dbReference type="InterPro" id="IPR036345">
    <property type="entry name" value="ExoRNase_PH_dom2_sf"/>
</dbReference>
<dbReference type="GO" id="GO:0034475">
    <property type="term" value="P:U4 snRNA 3'-end processing"/>
    <property type="evidence" value="ECO:0007669"/>
    <property type="project" value="TreeGrafter"/>
</dbReference>
<evidence type="ECO:0000256" key="6">
    <source>
        <dbReference type="ARBA" id="ARBA00063066"/>
    </source>
</evidence>
<dbReference type="FunFam" id="3.30.230.70:FF:000004">
    <property type="entry name" value="Exosome complex component Rrp41"/>
    <property type="match status" value="1"/>
</dbReference>
<dbReference type="GO" id="GO:0000176">
    <property type="term" value="C:nuclear exosome (RNase complex)"/>
    <property type="evidence" value="ECO:0007669"/>
    <property type="project" value="TreeGrafter"/>
</dbReference>
<dbReference type="GO" id="GO:0000177">
    <property type="term" value="C:cytoplasmic exosome (RNase complex)"/>
    <property type="evidence" value="ECO:0007669"/>
    <property type="project" value="TreeGrafter"/>
</dbReference>
<dbReference type="InterPro" id="IPR050080">
    <property type="entry name" value="RNase_PH"/>
</dbReference>
<name>A0AAD5SEI2_9FUNG</name>
<comment type="similarity">
    <text evidence="3">Belongs to the RNase PH family.</text>
</comment>
<dbReference type="Proteomes" id="UP001212841">
    <property type="component" value="Unassembled WGS sequence"/>
</dbReference>
<dbReference type="InterPro" id="IPR020568">
    <property type="entry name" value="Ribosomal_Su5_D2-typ_SF"/>
</dbReference>
<dbReference type="InterPro" id="IPR027408">
    <property type="entry name" value="PNPase/RNase_PH_dom_sf"/>
</dbReference>
<dbReference type="EMBL" id="JADGJD010000285">
    <property type="protein sequence ID" value="KAJ3052552.1"/>
    <property type="molecule type" value="Genomic_DNA"/>
</dbReference>
<evidence type="ECO:0000256" key="3">
    <source>
        <dbReference type="ARBA" id="ARBA00006678"/>
    </source>
</evidence>
<evidence type="ECO:0000256" key="2">
    <source>
        <dbReference type="ARBA" id="ARBA00004604"/>
    </source>
</evidence>
<gene>
    <name evidence="10" type="primary">EXOSC4</name>
    <name evidence="10" type="ORF">HK097_006083</name>
</gene>
<dbReference type="SUPFAM" id="SSF54211">
    <property type="entry name" value="Ribosomal protein S5 domain 2-like"/>
    <property type="match status" value="1"/>
</dbReference>
<feature type="domain" description="Exoribonuclease phosphorolytic" evidence="8">
    <location>
        <begin position="21"/>
        <end position="152"/>
    </location>
</feature>
<dbReference type="PANTHER" id="PTHR11953">
    <property type="entry name" value="EXOSOME COMPLEX COMPONENT"/>
    <property type="match status" value="1"/>
</dbReference>
<feature type="domain" description="Exoribonuclease phosphorolytic" evidence="9">
    <location>
        <begin position="155"/>
        <end position="219"/>
    </location>
</feature>
<dbReference type="GO" id="GO:0071028">
    <property type="term" value="P:nuclear mRNA surveillance"/>
    <property type="evidence" value="ECO:0007669"/>
    <property type="project" value="TreeGrafter"/>
</dbReference>
<sequence length="244" mass="26886">MSRFDIVSPEGLRVDGRRPPELRRLSCRTGVFAQADGSAYIEQGNTKCLVAVYGPREPSKRLLTEKGPTINVEYNVASFSSGERKTKMRKDRRLMEIASVIKQTFEPIICYGQNVASRSEIDVNIQILQLDGGALHAAINATTLAMIDAGVPMRDFVCACSAGWYKDTALLDLNHLEESADVPTLTVGLLPKSGKVTLLSLESRLHLDKFQSVLELASQGCERMRDELDSTIRKATQELAKTAL</sequence>
<evidence type="ECO:0000256" key="1">
    <source>
        <dbReference type="ARBA" id="ARBA00004496"/>
    </source>
</evidence>
<dbReference type="Gene3D" id="3.30.230.70">
    <property type="entry name" value="GHMP Kinase, N-terminal domain"/>
    <property type="match status" value="1"/>
</dbReference>
<organism evidence="10 11">
    <name type="scientific">Rhizophlyctis rosea</name>
    <dbReference type="NCBI Taxonomy" id="64517"/>
    <lineage>
        <taxon>Eukaryota</taxon>
        <taxon>Fungi</taxon>
        <taxon>Fungi incertae sedis</taxon>
        <taxon>Chytridiomycota</taxon>
        <taxon>Chytridiomycota incertae sedis</taxon>
        <taxon>Chytridiomycetes</taxon>
        <taxon>Rhizophlyctidales</taxon>
        <taxon>Rhizophlyctidaceae</taxon>
        <taxon>Rhizophlyctis</taxon>
    </lineage>
</organism>
<dbReference type="GO" id="GO:0071051">
    <property type="term" value="P:poly(A)-dependent snoRNA 3'-end processing"/>
    <property type="evidence" value="ECO:0007669"/>
    <property type="project" value="TreeGrafter"/>
</dbReference>
<dbReference type="GO" id="GO:0005730">
    <property type="term" value="C:nucleolus"/>
    <property type="evidence" value="ECO:0007669"/>
    <property type="project" value="UniProtKB-SubCell"/>
</dbReference>
<evidence type="ECO:0000256" key="7">
    <source>
        <dbReference type="ARBA" id="ARBA00077929"/>
    </source>
</evidence>
<comment type="subcellular location">
    <subcellularLocation>
        <location evidence="1">Cytoplasm</location>
    </subcellularLocation>
    <subcellularLocation>
        <location evidence="2">Nucleus</location>
        <location evidence="2">Nucleolus</location>
    </subcellularLocation>
</comment>
<dbReference type="SUPFAM" id="SSF55666">
    <property type="entry name" value="Ribonuclease PH domain 2-like"/>
    <property type="match status" value="1"/>
</dbReference>
<proteinExistence type="inferred from homology"/>
<evidence type="ECO:0000256" key="5">
    <source>
        <dbReference type="ARBA" id="ARBA00022835"/>
    </source>
</evidence>
<accession>A0AAD5SEI2</accession>
<protein>
    <recommendedName>
        <fullName evidence="7">Ribosomal RNA-processing protein 41</fullName>
    </recommendedName>
</protein>
<reference evidence="10" key="1">
    <citation type="submission" date="2020-05" db="EMBL/GenBank/DDBJ databases">
        <title>Phylogenomic resolution of chytrid fungi.</title>
        <authorList>
            <person name="Stajich J.E."/>
            <person name="Amses K."/>
            <person name="Simmons R."/>
            <person name="Seto K."/>
            <person name="Myers J."/>
            <person name="Bonds A."/>
            <person name="Quandt C.A."/>
            <person name="Barry K."/>
            <person name="Liu P."/>
            <person name="Grigoriev I."/>
            <person name="Longcore J.E."/>
            <person name="James T.Y."/>
        </authorList>
    </citation>
    <scope>NUCLEOTIDE SEQUENCE</scope>
    <source>
        <strain evidence="10">JEL0318</strain>
    </source>
</reference>
<dbReference type="PANTHER" id="PTHR11953:SF0">
    <property type="entry name" value="EXOSOME COMPLEX COMPONENT RRP41"/>
    <property type="match status" value="1"/>
</dbReference>
<comment type="caution">
    <text evidence="10">The sequence shown here is derived from an EMBL/GenBank/DDBJ whole genome shotgun (WGS) entry which is preliminary data.</text>
</comment>
<keyword evidence="5" id="KW-0271">Exosome</keyword>
<evidence type="ECO:0000313" key="10">
    <source>
        <dbReference type="EMBL" id="KAJ3052552.1"/>
    </source>
</evidence>
<dbReference type="InterPro" id="IPR001247">
    <property type="entry name" value="ExoRNase_PH_dom1"/>
</dbReference>
<dbReference type="Pfam" id="PF03725">
    <property type="entry name" value="RNase_PH_C"/>
    <property type="match status" value="1"/>
</dbReference>
<dbReference type="GO" id="GO:0003723">
    <property type="term" value="F:RNA binding"/>
    <property type="evidence" value="ECO:0007669"/>
    <property type="project" value="TreeGrafter"/>
</dbReference>
<comment type="subunit">
    <text evidence="6">Component of the RNA exosome complex. Specifically part of the catalytically inactive RNA exosome core complex (Exo-9) which may associate with the catalytic subunits RRP6 and DIS3 in cytoplasmic- and nuclear-specific RNA exosome complex forms. Exo-9 is formed by a hexameric base ring of RNase PH domain-containing subunits and a cap ring consisting of CSL4, RRP4 and RRP40.</text>
</comment>
<dbReference type="CDD" id="cd11370">
    <property type="entry name" value="RNase_PH_RRP41"/>
    <property type="match status" value="1"/>
</dbReference>
<evidence type="ECO:0000259" key="9">
    <source>
        <dbReference type="Pfam" id="PF03725"/>
    </source>
</evidence>
<evidence type="ECO:0000256" key="4">
    <source>
        <dbReference type="ARBA" id="ARBA00022490"/>
    </source>
</evidence>
<keyword evidence="4" id="KW-0963">Cytoplasm</keyword>
<evidence type="ECO:0000259" key="8">
    <source>
        <dbReference type="Pfam" id="PF01138"/>
    </source>
</evidence>
<evidence type="ECO:0000313" key="11">
    <source>
        <dbReference type="Proteomes" id="UP001212841"/>
    </source>
</evidence>
<dbReference type="Pfam" id="PF01138">
    <property type="entry name" value="RNase_PH"/>
    <property type="match status" value="1"/>
</dbReference>
<dbReference type="GO" id="GO:0016075">
    <property type="term" value="P:rRNA catabolic process"/>
    <property type="evidence" value="ECO:0007669"/>
    <property type="project" value="TreeGrafter"/>
</dbReference>